<dbReference type="OrthoDB" id="412286at2759"/>
<evidence type="ECO:0000313" key="6">
    <source>
        <dbReference type="Proteomes" id="UP000186817"/>
    </source>
</evidence>
<evidence type="ECO:0000256" key="1">
    <source>
        <dbReference type="ARBA" id="ARBA00008140"/>
    </source>
</evidence>
<dbReference type="EMBL" id="LSRX01000344">
    <property type="protein sequence ID" value="OLP99970.1"/>
    <property type="molecule type" value="Genomic_DNA"/>
</dbReference>
<comment type="similarity">
    <text evidence="1">Belongs to the DeSI family.</text>
</comment>
<reference evidence="5 6" key="1">
    <citation type="submission" date="2016-02" db="EMBL/GenBank/DDBJ databases">
        <title>Genome analysis of coral dinoflagellate symbionts highlights evolutionary adaptations to a symbiotic lifestyle.</title>
        <authorList>
            <person name="Aranda M."/>
            <person name="Li Y."/>
            <person name="Liew Y.J."/>
            <person name="Baumgarten S."/>
            <person name="Simakov O."/>
            <person name="Wilson M."/>
            <person name="Piel J."/>
            <person name="Ashoor H."/>
            <person name="Bougouffa S."/>
            <person name="Bajic V.B."/>
            <person name="Ryu T."/>
            <person name="Ravasi T."/>
            <person name="Bayer T."/>
            <person name="Micklem G."/>
            <person name="Kim H."/>
            <person name="Bhak J."/>
            <person name="Lajeunesse T.C."/>
            <person name="Voolstra C.R."/>
        </authorList>
    </citation>
    <scope>NUCLEOTIDE SEQUENCE [LARGE SCALE GENOMIC DNA]</scope>
    <source>
        <strain evidence="5 6">CCMP2467</strain>
    </source>
</reference>
<proteinExistence type="inferred from homology"/>
<protein>
    <recommendedName>
        <fullName evidence="4">PPPDE domain-containing protein</fullName>
    </recommendedName>
</protein>
<dbReference type="Pfam" id="PF05903">
    <property type="entry name" value="Peptidase_C97"/>
    <property type="match status" value="2"/>
</dbReference>
<keyword evidence="6" id="KW-1185">Reference proteome</keyword>
<keyword evidence="3" id="KW-0378">Hydrolase</keyword>
<dbReference type="InterPro" id="IPR042266">
    <property type="entry name" value="PPPDE_sf"/>
</dbReference>
<dbReference type="PANTHER" id="PTHR12378">
    <property type="entry name" value="DESUMOYLATING ISOPEPTIDASE"/>
    <property type="match status" value="1"/>
</dbReference>
<dbReference type="SMART" id="SM01179">
    <property type="entry name" value="DUF862"/>
    <property type="match status" value="2"/>
</dbReference>
<evidence type="ECO:0000259" key="4">
    <source>
        <dbReference type="PROSITE" id="PS51858"/>
    </source>
</evidence>
<dbReference type="InterPro" id="IPR008580">
    <property type="entry name" value="PPPDE_dom"/>
</dbReference>
<dbReference type="Gene3D" id="3.90.1720.30">
    <property type="entry name" value="PPPDE domains"/>
    <property type="match status" value="2"/>
</dbReference>
<evidence type="ECO:0000256" key="2">
    <source>
        <dbReference type="ARBA" id="ARBA00022670"/>
    </source>
</evidence>
<dbReference type="Proteomes" id="UP000186817">
    <property type="component" value="Unassembled WGS sequence"/>
</dbReference>
<organism evidence="5 6">
    <name type="scientific">Symbiodinium microadriaticum</name>
    <name type="common">Dinoflagellate</name>
    <name type="synonym">Zooxanthella microadriatica</name>
    <dbReference type="NCBI Taxonomy" id="2951"/>
    <lineage>
        <taxon>Eukaryota</taxon>
        <taxon>Sar</taxon>
        <taxon>Alveolata</taxon>
        <taxon>Dinophyceae</taxon>
        <taxon>Suessiales</taxon>
        <taxon>Symbiodiniaceae</taxon>
        <taxon>Symbiodinium</taxon>
    </lineage>
</organism>
<keyword evidence="2" id="KW-0645">Protease</keyword>
<gene>
    <name evidence="5" type="ORF">AK812_SmicGene17449</name>
</gene>
<dbReference type="GO" id="GO:0006508">
    <property type="term" value="P:proteolysis"/>
    <property type="evidence" value="ECO:0007669"/>
    <property type="project" value="UniProtKB-KW"/>
</dbReference>
<accession>A0A1Q9DXR5</accession>
<evidence type="ECO:0000313" key="5">
    <source>
        <dbReference type="EMBL" id="OLP99970.1"/>
    </source>
</evidence>
<dbReference type="PANTHER" id="PTHR12378:SF80">
    <property type="entry name" value="IP06716P-RELATED"/>
    <property type="match status" value="1"/>
</dbReference>
<dbReference type="AlphaFoldDB" id="A0A1Q9DXR5"/>
<comment type="caution">
    <text evidence="5">The sequence shown here is derived from an EMBL/GenBank/DDBJ whole genome shotgun (WGS) entry which is preliminary data.</text>
</comment>
<feature type="domain" description="PPPDE" evidence="4">
    <location>
        <begin position="34"/>
        <end position="165"/>
    </location>
</feature>
<name>A0A1Q9DXR5_SYMMI</name>
<evidence type="ECO:0000256" key="3">
    <source>
        <dbReference type="ARBA" id="ARBA00022801"/>
    </source>
</evidence>
<dbReference type="GO" id="GO:0101005">
    <property type="term" value="F:deubiquitinase activity"/>
    <property type="evidence" value="ECO:0007669"/>
    <property type="project" value="TreeGrafter"/>
</dbReference>
<dbReference type="PROSITE" id="PS51858">
    <property type="entry name" value="PPPDE"/>
    <property type="match status" value="2"/>
</dbReference>
<sequence length="374" mass="43532">MSCFSGLWNCFWGQDRVRTDPEVIDWKCDLRGEVEVKLKLYALLWLPNCVLEPLGYGGYHAEVEVGGRAYYYECYEGTGLWSRAVSRHRKPTHTFVYKTRLRRGEFGKILVGLNLEWRGDDYCILRRNCIDFSAAFCQELGVGPFPSWAFTLPKALVEAAEAWKQRYGRDLIGPDPNARARRRRRWTPPTFEKDRVRTDPEVIDWKCDLRGEVEVKLKLYALLWLPNCVLEPLGYGGYHAEVEVGGRAYYYECYEGTGLWSRAVSRHRKPTHTFVYKTRLRRGEFGKILVGLNLEWRGDDYCILRRNCIDFSAAFCQELGVGPFPSWAFTLPKALVEAAEAWKQRYGRDLIGPDPNARARRRRRWTPPTFEKAD</sequence>
<feature type="domain" description="PPPDE" evidence="4">
    <location>
        <begin position="213"/>
        <end position="344"/>
    </location>
</feature>
<dbReference type="GO" id="GO:0016579">
    <property type="term" value="P:protein deubiquitination"/>
    <property type="evidence" value="ECO:0007669"/>
    <property type="project" value="TreeGrafter"/>
</dbReference>